<dbReference type="Gene3D" id="3.10.105.10">
    <property type="entry name" value="Dipeptide-binding Protein, Domain 3"/>
    <property type="match status" value="1"/>
</dbReference>
<feature type="compositionally biased region" description="Pro residues" evidence="4">
    <location>
        <begin position="30"/>
        <end position="46"/>
    </location>
</feature>
<protein>
    <submittedName>
        <fullName evidence="7">ABC transporter substrate-binding protein</fullName>
    </submittedName>
</protein>
<proteinExistence type="inferred from homology"/>
<evidence type="ECO:0000313" key="8">
    <source>
        <dbReference type="Proteomes" id="UP001254165"/>
    </source>
</evidence>
<dbReference type="Gene3D" id="3.40.190.10">
    <property type="entry name" value="Periplasmic binding protein-like II"/>
    <property type="match status" value="1"/>
</dbReference>
<gene>
    <name evidence="7" type="ORF">QYE77_06770</name>
</gene>
<comment type="caution">
    <text evidence="7">The sequence shown here is derived from an EMBL/GenBank/DDBJ whole genome shotgun (WGS) entry which is preliminary data.</text>
</comment>
<dbReference type="InterPro" id="IPR039424">
    <property type="entry name" value="SBP_5"/>
</dbReference>
<sequence length="546" mass="60891">MKQKYLKWFTLVVALVLVLSACQPAATPAPTTPPEQPPATLPPTTPPQEVATTEAPAAGPKYGGVITFAMKEDVTTLDPLKAIQYGDIRLNGLVVQQLVAADRTGKFVGVLAERWETSPDGKEWIFHLRPGVKFHNGADLTAEDVKWIFDRILDEKSGAALRSTFVNIGLKSEVIDPLTIKVTIEKGAGPFLSYLALLNRAGIIHRDSYDAEGNVTKPIGTGPFMLDSYKPGESYTLKRFDQYWKQGEPYLDGVVLKVITDPVVRLNALRTGEVDMTEELPLADVKRLLENPDPNFTVVVYYFNSGARLVMNHTRPPFNDLNARMAVQYAFDREAYNEAVYFGLGQVHNQPFVPEDTWYLDVPMIKPDLQKAKEYFQKAGLKEGTEITMLLMPNQKDAAEIIDAMLSQVGFKVKFDIVDAAAWNARGKALDYDLLMGTMTGIFDPDRPYGYLTPKSSGNWLVGGYSNPKMDELLEKGISETDVAKRKEIYKQVLQLVQEDAATMYVLGLPWVEGWRNYVKGYRPGNAPMLMMMDASEGLNTAWLDK</sequence>
<dbReference type="PANTHER" id="PTHR30290">
    <property type="entry name" value="PERIPLASMIC BINDING COMPONENT OF ABC TRANSPORTER"/>
    <property type="match status" value="1"/>
</dbReference>
<dbReference type="InterPro" id="IPR030678">
    <property type="entry name" value="Peptide/Ni-bd"/>
</dbReference>
<feature type="domain" description="Solute-binding protein family 5" evidence="6">
    <location>
        <begin position="106"/>
        <end position="452"/>
    </location>
</feature>
<dbReference type="Proteomes" id="UP001254165">
    <property type="component" value="Unassembled WGS sequence"/>
</dbReference>
<dbReference type="EMBL" id="JAUHMF010000001">
    <property type="protein sequence ID" value="MDT8897967.1"/>
    <property type="molecule type" value="Genomic_DNA"/>
</dbReference>
<evidence type="ECO:0000256" key="4">
    <source>
        <dbReference type="SAM" id="MobiDB-lite"/>
    </source>
</evidence>
<feature type="region of interest" description="Disordered" evidence="4">
    <location>
        <begin position="26"/>
        <end position="58"/>
    </location>
</feature>
<evidence type="ECO:0000259" key="6">
    <source>
        <dbReference type="Pfam" id="PF00496"/>
    </source>
</evidence>
<feature type="chain" id="PRO_5046000454" evidence="5">
    <location>
        <begin position="26"/>
        <end position="546"/>
    </location>
</feature>
<keyword evidence="2" id="KW-0813">Transport</keyword>
<keyword evidence="8" id="KW-1185">Reference proteome</keyword>
<keyword evidence="3 5" id="KW-0732">Signal</keyword>
<comment type="similarity">
    <text evidence="1">Belongs to the bacterial solute-binding protein 5 family.</text>
</comment>
<evidence type="ECO:0000256" key="1">
    <source>
        <dbReference type="ARBA" id="ARBA00005695"/>
    </source>
</evidence>
<dbReference type="SUPFAM" id="SSF53850">
    <property type="entry name" value="Periplasmic binding protein-like II"/>
    <property type="match status" value="1"/>
</dbReference>
<dbReference type="PANTHER" id="PTHR30290:SF9">
    <property type="entry name" value="OLIGOPEPTIDE-BINDING PROTEIN APPA"/>
    <property type="match status" value="1"/>
</dbReference>
<feature type="signal peptide" evidence="5">
    <location>
        <begin position="1"/>
        <end position="25"/>
    </location>
</feature>
<reference evidence="7 8" key="1">
    <citation type="submission" date="2023-07" db="EMBL/GenBank/DDBJ databases">
        <title>Novel species of Thermanaerothrix with wide hydrolytic capabilities.</title>
        <authorList>
            <person name="Zayulina K.S."/>
            <person name="Podosokorskaya O.A."/>
            <person name="Elcheninov A.G."/>
        </authorList>
    </citation>
    <scope>NUCLEOTIDE SEQUENCE [LARGE SCALE GENOMIC DNA]</scope>
    <source>
        <strain evidence="7 8">4228-RoL</strain>
    </source>
</reference>
<dbReference type="CDD" id="cd00995">
    <property type="entry name" value="PBP2_NikA_DppA_OppA_like"/>
    <property type="match status" value="1"/>
</dbReference>
<evidence type="ECO:0000256" key="5">
    <source>
        <dbReference type="SAM" id="SignalP"/>
    </source>
</evidence>
<dbReference type="InterPro" id="IPR000914">
    <property type="entry name" value="SBP_5_dom"/>
</dbReference>
<dbReference type="Pfam" id="PF00496">
    <property type="entry name" value="SBP_bac_5"/>
    <property type="match status" value="1"/>
</dbReference>
<dbReference type="RefSeq" id="WP_315624617.1">
    <property type="nucleotide sequence ID" value="NZ_JAUHMF010000001.1"/>
</dbReference>
<organism evidence="7 8">
    <name type="scientific">Thermanaerothrix solaris</name>
    <dbReference type="NCBI Taxonomy" id="3058434"/>
    <lineage>
        <taxon>Bacteria</taxon>
        <taxon>Bacillati</taxon>
        <taxon>Chloroflexota</taxon>
        <taxon>Anaerolineae</taxon>
        <taxon>Anaerolineales</taxon>
        <taxon>Anaerolineaceae</taxon>
        <taxon>Thermanaerothrix</taxon>
    </lineage>
</organism>
<dbReference type="PIRSF" id="PIRSF002741">
    <property type="entry name" value="MppA"/>
    <property type="match status" value="1"/>
</dbReference>
<accession>A0ABU3NMB1</accession>
<evidence type="ECO:0000256" key="2">
    <source>
        <dbReference type="ARBA" id="ARBA00022448"/>
    </source>
</evidence>
<evidence type="ECO:0000313" key="7">
    <source>
        <dbReference type="EMBL" id="MDT8897967.1"/>
    </source>
</evidence>
<dbReference type="PROSITE" id="PS51257">
    <property type="entry name" value="PROKAR_LIPOPROTEIN"/>
    <property type="match status" value="1"/>
</dbReference>
<name>A0ABU3NMB1_9CHLR</name>
<evidence type="ECO:0000256" key="3">
    <source>
        <dbReference type="ARBA" id="ARBA00022729"/>
    </source>
</evidence>